<keyword evidence="5 8" id="KW-0472">Membrane</keyword>
<dbReference type="RefSeq" id="XP_052750531.1">
    <property type="nucleotide sequence ID" value="XM_052894571.1"/>
</dbReference>
<feature type="chain" id="PRO_5046332739" evidence="9">
    <location>
        <begin position="23"/>
        <end position="664"/>
    </location>
</feature>
<evidence type="ECO:0000256" key="6">
    <source>
        <dbReference type="ARBA" id="ARBA00023170"/>
    </source>
</evidence>
<dbReference type="InterPro" id="IPR052192">
    <property type="entry name" value="Insect_Ionotropic_Sensory_Rcpt"/>
</dbReference>
<evidence type="ECO:0000259" key="10">
    <source>
        <dbReference type="Pfam" id="PF24576"/>
    </source>
</evidence>
<organism evidence="11 12">
    <name type="scientific">Galleria mellonella</name>
    <name type="common">Greater wax moth</name>
    <dbReference type="NCBI Taxonomy" id="7137"/>
    <lineage>
        <taxon>Eukaryota</taxon>
        <taxon>Metazoa</taxon>
        <taxon>Ecdysozoa</taxon>
        <taxon>Arthropoda</taxon>
        <taxon>Hexapoda</taxon>
        <taxon>Insecta</taxon>
        <taxon>Pterygota</taxon>
        <taxon>Neoptera</taxon>
        <taxon>Endopterygota</taxon>
        <taxon>Lepidoptera</taxon>
        <taxon>Glossata</taxon>
        <taxon>Ditrysia</taxon>
        <taxon>Pyraloidea</taxon>
        <taxon>Pyralidae</taxon>
        <taxon>Galleriinae</taxon>
        <taxon>Galleria</taxon>
    </lineage>
</organism>
<feature type="transmembrane region" description="Helical" evidence="8">
    <location>
        <begin position="604"/>
        <end position="625"/>
    </location>
</feature>
<keyword evidence="7" id="KW-0325">Glycoprotein</keyword>
<feature type="transmembrane region" description="Helical" evidence="8">
    <location>
        <begin position="408"/>
        <end position="430"/>
    </location>
</feature>
<evidence type="ECO:0000256" key="5">
    <source>
        <dbReference type="ARBA" id="ARBA00023136"/>
    </source>
</evidence>
<evidence type="ECO:0000313" key="11">
    <source>
        <dbReference type="Proteomes" id="UP001652740"/>
    </source>
</evidence>
<keyword evidence="2" id="KW-1003">Cell membrane</keyword>
<dbReference type="Pfam" id="PF24576">
    <property type="entry name" value="IR75A_N"/>
    <property type="match status" value="1"/>
</dbReference>
<keyword evidence="9" id="KW-0732">Signal</keyword>
<evidence type="ECO:0000256" key="2">
    <source>
        <dbReference type="ARBA" id="ARBA00022475"/>
    </source>
</evidence>
<keyword evidence="4 8" id="KW-1133">Transmembrane helix</keyword>
<evidence type="ECO:0000256" key="9">
    <source>
        <dbReference type="SAM" id="SignalP"/>
    </source>
</evidence>
<evidence type="ECO:0000256" key="8">
    <source>
        <dbReference type="SAM" id="Phobius"/>
    </source>
</evidence>
<evidence type="ECO:0000313" key="12">
    <source>
        <dbReference type="RefSeq" id="XP_052750531.1"/>
    </source>
</evidence>
<evidence type="ECO:0000256" key="4">
    <source>
        <dbReference type="ARBA" id="ARBA00022989"/>
    </source>
</evidence>
<feature type="transmembrane region" description="Helical" evidence="8">
    <location>
        <begin position="344"/>
        <end position="364"/>
    </location>
</feature>
<sequence>MKHLGFLLVVTITISAVRNVISLKPAAERMAADYFHFKNVKFVCYFSCEIQHYNMQLVRKLFEHDIRISVKDIREDTTYKPIFLTYRKVSVGVLLDGNCDNIIPILNEASRYKQFDAMHVWLVLSNENGNNALDFINEHFCDLNLSVNADIVVADYRGTHYLFTDVYNFGRIQGNHLERVSAGTWTEASGVRLAVKGFQYYNRWDFHNLTLRAVSVIRDRPNTFYPEMLTDIQYTAGISSMTKIVAQLLKLLMEQHNFRFNYTIVGRWIGEPARNSTKAVTNTLFWGEQDISCTCARIFPKWLEWVDIFYPPATNLETKFYYLIPDKGVGDYENRFLSPLSAGVWWGSFAAGILCVLVLTVASLFESRPQAAIYAFFSVLAAICQQAYDDFQTLEERFSSQGRRVTLLVIGLTSMLLYNYYTSSVVSWLLNAAAPTIATMDGLINSDLQLIFEDIGYTRGWLDNPGFFYYSGYKNVKEDELREKKVTRAKRTVPLMQRVEDGIELVRKGGFAYHTEPYTANQVISKTFEDRELCALGSLQMMAPAYVYIMAQKQSPYKEFFIWSLMRLFERGHYTASRARVAAVTPACSGSTPRALALGQAAPAFFLFFLLILLAVFILIIEIIWHRMEQKKQAAINRSTYKKSIAPQRGRVIAHITHRATLRT</sequence>
<evidence type="ECO:0000256" key="1">
    <source>
        <dbReference type="ARBA" id="ARBA00004651"/>
    </source>
</evidence>
<dbReference type="Proteomes" id="UP001652740">
    <property type="component" value="Unplaced"/>
</dbReference>
<accession>A0ABM3MGM1</accession>
<dbReference type="SUPFAM" id="SSF53850">
    <property type="entry name" value="Periplasmic binding protein-like II"/>
    <property type="match status" value="1"/>
</dbReference>
<proteinExistence type="predicted"/>
<evidence type="ECO:0000256" key="7">
    <source>
        <dbReference type="ARBA" id="ARBA00023180"/>
    </source>
</evidence>
<protein>
    <submittedName>
        <fullName evidence="12">Ionotropic receptor 75a</fullName>
    </submittedName>
</protein>
<gene>
    <name evidence="12" type="primary">LOC113516423</name>
</gene>
<comment type="subcellular location">
    <subcellularLocation>
        <location evidence="1">Cell membrane</location>
        <topology evidence="1">Multi-pass membrane protein</topology>
    </subcellularLocation>
</comment>
<feature type="signal peptide" evidence="9">
    <location>
        <begin position="1"/>
        <end position="22"/>
    </location>
</feature>
<dbReference type="InterPro" id="IPR057074">
    <property type="entry name" value="IR75A_N"/>
</dbReference>
<name>A0ABM3MGM1_GALME</name>
<evidence type="ECO:0000256" key="3">
    <source>
        <dbReference type="ARBA" id="ARBA00022692"/>
    </source>
</evidence>
<dbReference type="GeneID" id="113516423"/>
<dbReference type="PANTHER" id="PTHR42643">
    <property type="entry name" value="IONOTROPIC RECEPTOR 20A-RELATED"/>
    <property type="match status" value="1"/>
</dbReference>
<feature type="domain" description="Ionotropic receptor 75a N-terminal" evidence="10">
    <location>
        <begin position="30"/>
        <end position="216"/>
    </location>
</feature>
<keyword evidence="11" id="KW-1185">Reference proteome</keyword>
<keyword evidence="3 8" id="KW-0812">Transmembrane</keyword>
<reference evidence="12" key="1">
    <citation type="submission" date="2025-08" db="UniProtKB">
        <authorList>
            <consortium name="RefSeq"/>
        </authorList>
    </citation>
    <scope>IDENTIFICATION</scope>
    <source>
        <tissue evidence="12">Whole larvae</tissue>
    </source>
</reference>
<dbReference type="PANTHER" id="PTHR42643:SF32">
    <property type="entry name" value="IONOTROPIC RECEPTOR 31A, ISOFORM C-RELATED"/>
    <property type="match status" value="1"/>
</dbReference>
<keyword evidence="6 12" id="KW-0675">Receptor</keyword>